<feature type="domain" description="Cell envelope-related transcriptional attenuator" evidence="3">
    <location>
        <begin position="118"/>
        <end position="260"/>
    </location>
</feature>
<dbReference type="NCBIfam" id="TIGR00350">
    <property type="entry name" value="lytR_cpsA_psr"/>
    <property type="match status" value="1"/>
</dbReference>
<evidence type="ECO:0000313" key="5">
    <source>
        <dbReference type="Proteomes" id="UP001207626"/>
    </source>
</evidence>
<evidence type="ECO:0000256" key="1">
    <source>
        <dbReference type="ARBA" id="ARBA00006068"/>
    </source>
</evidence>
<organism evidence="4 5">
    <name type="scientific">Paenibacillus apiarius</name>
    <dbReference type="NCBI Taxonomy" id="46240"/>
    <lineage>
        <taxon>Bacteria</taxon>
        <taxon>Bacillati</taxon>
        <taxon>Bacillota</taxon>
        <taxon>Bacilli</taxon>
        <taxon>Bacillales</taxon>
        <taxon>Paenibacillaceae</taxon>
        <taxon>Paenibacillus</taxon>
    </lineage>
</organism>
<gene>
    <name evidence="4" type="ORF">M5X09_15820</name>
</gene>
<name>A0ABT4DXW2_9BACL</name>
<dbReference type="InterPro" id="IPR004474">
    <property type="entry name" value="LytR_CpsA_psr"/>
</dbReference>
<dbReference type="RefSeq" id="WP_087435795.1">
    <property type="nucleotide sequence ID" value="NZ_JAMDLV010000044.1"/>
</dbReference>
<comment type="similarity">
    <text evidence="1">Belongs to the LytR/CpsA/Psr (LCP) family.</text>
</comment>
<comment type="caution">
    <text evidence="4">The sequence shown here is derived from an EMBL/GenBank/DDBJ whole genome shotgun (WGS) entry which is preliminary data.</text>
</comment>
<feature type="region of interest" description="Disordered" evidence="2">
    <location>
        <begin position="48"/>
        <end position="94"/>
    </location>
</feature>
<dbReference type="PANTHER" id="PTHR33392:SF6">
    <property type="entry name" value="POLYISOPRENYL-TEICHOIC ACID--PEPTIDOGLYCAN TEICHOIC ACID TRANSFERASE TAGU"/>
    <property type="match status" value="1"/>
</dbReference>
<dbReference type="Gene3D" id="3.40.630.190">
    <property type="entry name" value="LCP protein"/>
    <property type="match status" value="1"/>
</dbReference>
<dbReference type="Pfam" id="PF03816">
    <property type="entry name" value="LytR_cpsA_psr"/>
    <property type="match status" value="1"/>
</dbReference>
<evidence type="ECO:0000259" key="3">
    <source>
        <dbReference type="Pfam" id="PF03816"/>
    </source>
</evidence>
<accession>A0ABT4DXW2</accession>
<dbReference type="PANTHER" id="PTHR33392">
    <property type="entry name" value="POLYISOPRENYL-TEICHOIC ACID--PEPTIDOGLYCAN TEICHOIC ACID TRANSFERASE TAGU"/>
    <property type="match status" value="1"/>
</dbReference>
<reference evidence="4 5" key="1">
    <citation type="submission" date="2022-05" db="EMBL/GenBank/DDBJ databases">
        <title>Genome Sequencing of Bee-Associated Microbes.</title>
        <authorList>
            <person name="Dunlap C."/>
        </authorList>
    </citation>
    <scope>NUCLEOTIDE SEQUENCE [LARGE SCALE GENOMIC DNA]</scope>
    <source>
        <strain evidence="4 5">NRRL NRS-1438</strain>
    </source>
</reference>
<evidence type="ECO:0000313" key="4">
    <source>
        <dbReference type="EMBL" id="MCY9521118.1"/>
    </source>
</evidence>
<protein>
    <submittedName>
        <fullName evidence="4">LCP family protein</fullName>
    </submittedName>
</protein>
<dbReference type="Proteomes" id="UP001207626">
    <property type="component" value="Unassembled WGS sequence"/>
</dbReference>
<sequence length="343" mass="37939">MMKQIWKRWRPWHKAAFVLLGSLLIAGAAGGITVWNALKETAGSMYEPLPSRERPSFPASAAVNSGRTVSPKPSAGTDAGRSQAPLPVHDGGMPDLSAQDPFTLLIIGVDEREGDRGRADTLAFVTVQPKRGAASILSIPRDTRTRIEGTDTVDKINHAYAFGGVPMIAATVEQLLQAPVHYYVKTNMEGFTAIIDELDGVDVANAFAFDSDGAVFQQGDIHLSGSDALKYVRMRKQDPDGDFGRMDRQRQVLQALLHKAGRLSAAASWSTLLDHVKKDVRTNIRFEDWSDLWLHYRPEIDNVEHDTLQGQGAKIGGIYYLLVDEREKQRVRQNIYKNLDDTS</sequence>
<keyword evidence="5" id="KW-1185">Reference proteome</keyword>
<dbReference type="InterPro" id="IPR050922">
    <property type="entry name" value="LytR/CpsA/Psr_CW_biosynth"/>
</dbReference>
<evidence type="ECO:0000256" key="2">
    <source>
        <dbReference type="SAM" id="MobiDB-lite"/>
    </source>
</evidence>
<dbReference type="EMBL" id="JAMDLW010000020">
    <property type="protein sequence ID" value="MCY9521118.1"/>
    <property type="molecule type" value="Genomic_DNA"/>
</dbReference>
<proteinExistence type="inferred from homology"/>